<evidence type="ECO:0000256" key="9">
    <source>
        <dbReference type="ARBA" id="ARBA00023015"/>
    </source>
</evidence>
<dbReference type="Gene3D" id="1.10.560.10">
    <property type="entry name" value="GroEL-like equatorial domain"/>
    <property type="match status" value="1"/>
</dbReference>
<dbReference type="Proteomes" id="UP000241107">
    <property type="component" value="Unassembled WGS sequence"/>
</dbReference>
<dbReference type="PROSITE" id="PS50048">
    <property type="entry name" value="ZN2_CY6_FUNGAL_2"/>
    <property type="match status" value="1"/>
</dbReference>
<dbReference type="SUPFAM" id="SSF48592">
    <property type="entry name" value="GroEL equatorial domain-like"/>
    <property type="match status" value="1"/>
</dbReference>
<organism evidence="19 20">
    <name type="scientific">Candidozyma pseudohaemuli</name>
    <dbReference type="NCBI Taxonomy" id="418784"/>
    <lineage>
        <taxon>Eukaryota</taxon>
        <taxon>Fungi</taxon>
        <taxon>Dikarya</taxon>
        <taxon>Ascomycota</taxon>
        <taxon>Saccharomycotina</taxon>
        <taxon>Pichiomycetes</taxon>
        <taxon>Metschnikowiaceae</taxon>
        <taxon>Candidozyma</taxon>
    </lineage>
</organism>
<dbReference type="InterPro" id="IPR027410">
    <property type="entry name" value="TCP-1-like_intermed_sf"/>
</dbReference>
<evidence type="ECO:0000256" key="4">
    <source>
        <dbReference type="ARBA" id="ARBA00022490"/>
    </source>
</evidence>
<evidence type="ECO:0000256" key="14">
    <source>
        <dbReference type="ARBA" id="ARBA00039582"/>
    </source>
</evidence>
<dbReference type="SMART" id="SM00066">
    <property type="entry name" value="GAL4"/>
    <property type="match status" value="1"/>
</dbReference>
<dbReference type="STRING" id="418784.A0A2P7YHP0"/>
<dbReference type="SUPFAM" id="SSF54849">
    <property type="entry name" value="GroEL-intermediate domain like"/>
    <property type="match status" value="1"/>
</dbReference>
<feature type="compositionally biased region" description="Polar residues" evidence="17">
    <location>
        <begin position="595"/>
        <end position="611"/>
    </location>
</feature>
<keyword evidence="9" id="KW-0805">Transcription regulation</keyword>
<protein>
    <recommendedName>
        <fullName evidence="14">T-complex protein 1 subunit zeta</fullName>
    </recommendedName>
    <alternativeName>
        <fullName evidence="15">CCT-zeta</fullName>
    </alternativeName>
</protein>
<comment type="caution">
    <text evidence="19">The sequence shown here is derived from an EMBL/GenBank/DDBJ whole genome shotgun (WGS) entry which is preliminary data.</text>
</comment>
<feature type="region of interest" description="Disordered" evidence="17">
    <location>
        <begin position="560"/>
        <end position="706"/>
    </location>
</feature>
<dbReference type="Pfam" id="PF00172">
    <property type="entry name" value="Zn_clus"/>
    <property type="match status" value="1"/>
</dbReference>
<dbReference type="PANTHER" id="PTHR11353">
    <property type="entry name" value="CHAPERONIN"/>
    <property type="match status" value="1"/>
</dbReference>
<dbReference type="FunFam" id="3.50.7.10:FF:000004">
    <property type="entry name" value="T-complex protein 1 subunit zeta"/>
    <property type="match status" value="1"/>
</dbReference>
<evidence type="ECO:0000256" key="2">
    <source>
        <dbReference type="ARBA" id="ARBA00004496"/>
    </source>
</evidence>
<dbReference type="PROSITE" id="PS00463">
    <property type="entry name" value="ZN2_CY6_FUNGAL_1"/>
    <property type="match status" value="1"/>
</dbReference>
<dbReference type="InterPro" id="IPR002423">
    <property type="entry name" value="Cpn60/GroEL/TCP-1"/>
</dbReference>
<evidence type="ECO:0000256" key="8">
    <source>
        <dbReference type="ARBA" id="ARBA00022840"/>
    </source>
</evidence>
<reference evidence="19 20" key="1">
    <citation type="submission" date="2018-03" db="EMBL/GenBank/DDBJ databases">
        <title>Candida pseudohaemulonii genome assembly and annotation.</title>
        <authorList>
            <person name="Munoz J.F."/>
            <person name="Gade L.G."/>
            <person name="Chow N.A."/>
            <person name="Litvintseva A.P."/>
            <person name="Loparev V.N."/>
            <person name="Cuomo C.A."/>
        </authorList>
    </citation>
    <scope>NUCLEOTIDE SEQUENCE [LARGE SCALE GENOMIC DNA]</scope>
    <source>
        <strain evidence="19 20">B12108</strain>
    </source>
</reference>
<evidence type="ECO:0000256" key="7">
    <source>
        <dbReference type="ARBA" id="ARBA00022833"/>
    </source>
</evidence>
<dbReference type="Gene3D" id="3.50.7.10">
    <property type="entry name" value="GroEL"/>
    <property type="match status" value="1"/>
</dbReference>
<dbReference type="InterPro" id="IPR017998">
    <property type="entry name" value="Chaperone_TCP-1"/>
</dbReference>
<dbReference type="AlphaFoldDB" id="A0A2P7YHP0"/>
<keyword evidence="7" id="KW-0862">Zinc</keyword>
<name>A0A2P7YHP0_9ASCO</name>
<keyword evidence="20" id="KW-1185">Reference proteome</keyword>
<keyword evidence="5" id="KW-0479">Metal-binding</keyword>
<dbReference type="GO" id="GO:0051082">
    <property type="term" value="F:unfolded protein binding"/>
    <property type="evidence" value="ECO:0007669"/>
    <property type="project" value="EnsemblFungi"/>
</dbReference>
<dbReference type="CDD" id="cd00067">
    <property type="entry name" value="GAL4"/>
    <property type="match status" value="1"/>
</dbReference>
<evidence type="ECO:0000259" key="18">
    <source>
        <dbReference type="PROSITE" id="PS50048"/>
    </source>
</evidence>
<dbReference type="FunFam" id="1.10.560.10:FF:000058">
    <property type="entry name" value="T-complex protein 1 subunit zeta"/>
    <property type="match status" value="1"/>
</dbReference>
<keyword evidence="4" id="KW-0963">Cytoplasm</keyword>
<dbReference type="VEuPathDB" id="FungiDB:C7M61_004511"/>
<evidence type="ECO:0000256" key="17">
    <source>
        <dbReference type="SAM" id="MobiDB-lite"/>
    </source>
</evidence>
<dbReference type="InterPro" id="IPR012722">
    <property type="entry name" value="Chap_CCT_zeta"/>
</dbReference>
<dbReference type="Gene3D" id="3.30.260.10">
    <property type="entry name" value="TCP-1-like chaperonin intermediate domain"/>
    <property type="match status" value="1"/>
</dbReference>
<dbReference type="InterPro" id="IPR036864">
    <property type="entry name" value="Zn2-C6_fun-type_DNA-bd_sf"/>
</dbReference>
<evidence type="ECO:0000313" key="20">
    <source>
        <dbReference type="Proteomes" id="UP000241107"/>
    </source>
</evidence>
<evidence type="ECO:0000256" key="3">
    <source>
        <dbReference type="ARBA" id="ARBA00008020"/>
    </source>
</evidence>
<feature type="compositionally biased region" description="Low complexity" evidence="17">
    <location>
        <begin position="612"/>
        <end position="624"/>
    </location>
</feature>
<keyword evidence="8 16" id="KW-0067">ATP-binding</keyword>
<dbReference type="PROSITE" id="PS00751">
    <property type="entry name" value="TCP1_2"/>
    <property type="match status" value="1"/>
</dbReference>
<dbReference type="PRINTS" id="PR00304">
    <property type="entry name" value="TCOMPLEXTCP1"/>
</dbReference>
<dbReference type="OrthoDB" id="10052040at2759"/>
<evidence type="ECO:0000256" key="6">
    <source>
        <dbReference type="ARBA" id="ARBA00022741"/>
    </source>
</evidence>
<dbReference type="GO" id="GO:0008270">
    <property type="term" value="F:zinc ion binding"/>
    <property type="evidence" value="ECO:0007669"/>
    <property type="project" value="InterPro"/>
</dbReference>
<dbReference type="RefSeq" id="XP_024711980.1">
    <property type="nucleotide sequence ID" value="XM_024859831.1"/>
</dbReference>
<evidence type="ECO:0000256" key="12">
    <source>
        <dbReference type="ARBA" id="ARBA00023186"/>
    </source>
</evidence>
<dbReference type="GO" id="GO:0005634">
    <property type="term" value="C:nucleus"/>
    <property type="evidence" value="ECO:0007669"/>
    <property type="project" value="UniProtKB-SubCell"/>
</dbReference>
<keyword evidence="12 16" id="KW-0143">Chaperone</keyword>
<dbReference type="FunFam" id="4.10.240.10:FF:000085">
    <property type="entry name" value="Zinc cluster transcription factor CZF1"/>
    <property type="match status" value="1"/>
</dbReference>
<proteinExistence type="inferred from homology"/>
<dbReference type="Gene3D" id="4.10.240.10">
    <property type="entry name" value="Zn(2)-C6 fungal-type DNA-binding domain"/>
    <property type="match status" value="1"/>
</dbReference>
<dbReference type="NCBIfam" id="TIGR02347">
    <property type="entry name" value="chap_CCT_zeta"/>
    <property type="match status" value="1"/>
</dbReference>
<feature type="domain" description="Zn(2)-C6 fungal-type" evidence="18">
    <location>
        <begin position="711"/>
        <end position="741"/>
    </location>
</feature>
<evidence type="ECO:0000256" key="5">
    <source>
        <dbReference type="ARBA" id="ARBA00022723"/>
    </source>
</evidence>
<sequence>MSSSIQLLNPKAESLRRLQALQVNIAAAQGLQQVLASNLGPKGTLKLLVDGSGNLKLTKDGKVLLTEMQIQHPTAVMIARAATAQDEITGDGTSTVVLLVGELLKQAERFISEGVHPRVLVDGFEIAREASLKYLDSFKTTPELFDREFLLQVAKSLVATKVTSDITDVLAPIVTDSVLAVSGDDVARNNLDLHMVEIMTMQHGHARDTSFIKGLVLDHGARHPDMPRVVNNAYVLILNVSLEYEKTEVNSGFFYSSAEQREKLVASERQFVDAKLKKIVDLKNEVCGLNGDAGFVIINQKGIDPMSLDVLAKNNILALRRAKRRNMERLQLIVGGEAQNSVDDLTPEILGRAGKVYEESIGEDKFTHITECPESRSATILIKGSAAHELQQTKDAVRDGLRAVANVIKDESIVPGGGAYFMSCNQHLLASETGILRGRNKPGIQAFAEALLVVPKTLSSNAGLDSLETISSCQDEIAEGHQVGIDLTSGEPMDPALEGVWDSFRVLRNAISSATGIASNLLLCDELLKAGKSSLKGQGGGVSQWQPSWSSSYPKNNLSQDPLYTYGMPGKLSRPSFSNEENPTPNRQPLYLPNPLSQPNSAQPLENQQEGLSSSPYQYMQYPLQQPPVMGPAFQNNLNPNFNNNQEFHGEWDPSISSADRNGLVASRDSKESTNSRSSVDQSSSETSRSLSDQAKPRSASGGVTKRSRMGCLTCRQRKKRCCETRPKCSECLRLRLNCVWPKPGTEHKNKSKEVKSQENTIDHDVYGKIKVLRGIVEYRSS</sequence>
<keyword evidence="10" id="KW-0238">DNA-binding</keyword>
<dbReference type="InterPro" id="IPR001138">
    <property type="entry name" value="Zn2Cys6_DnaBD"/>
</dbReference>
<dbReference type="GO" id="GO:0016887">
    <property type="term" value="F:ATP hydrolysis activity"/>
    <property type="evidence" value="ECO:0007669"/>
    <property type="project" value="InterPro"/>
</dbReference>
<dbReference type="GO" id="GO:0005524">
    <property type="term" value="F:ATP binding"/>
    <property type="evidence" value="ECO:0007669"/>
    <property type="project" value="UniProtKB-KW"/>
</dbReference>
<dbReference type="InterPro" id="IPR027409">
    <property type="entry name" value="GroEL-like_apical_dom_sf"/>
</dbReference>
<dbReference type="GO" id="GO:0140662">
    <property type="term" value="F:ATP-dependent protein folding chaperone"/>
    <property type="evidence" value="ECO:0007669"/>
    <property type="project" value="InterPro"/>
</dbReference>
<dbReference type="SUPFAM" id="SSF57701">
    <property type="entry name" value="Zn2/Cys6 DNA-binding domain"/>
    <property type="match status" value="1"/>
</dbReference>
<dbReference type="EMBL" id="PYFQ01000015">
    <property type="protein sequence ID" value="PSK35475.1"/>
    <property type="molecule type" value="Genomic_DNA"/>
</dbReference>
<accession>A0A2P7YHP0</accession>
<dbReference type="GO" id="GO:0000981">
    <property type="term" value="F:DNA-binding transcription factor activity, RNA polymerase II-specific"/>
    <property type="evidence" value="ECO:0007669"/>
    <property type="project" value="InterPro"/>
</dbReference>
<evidence type="ECO:0000256" key="11">
    <source>
        <dbReference type="ARBA" id="ARBA00023163"/>
    </source>
</evidence>
<dbReference type="GO" id="GO:0003677">
    <property type="term" value="F:DNA binding"/>
    <property type="evidence" value="ECO:0007669"/>
    <property type="project" value="UniProtKB-KW"/>
</dbReference>
<evidence type="ECO:0000313" key="19">
    <source>
        <dbReference type="EMBL" id="PSK35475.1"/>
    </source>
</evidence>
<evidence type="ECO:0000256" key="13">
    <source>
        <dbReference type="ARBA" id="ARBA00023242"/>
    </source>
</evidence>
<keyword evidence="13" id="KW-0539">Nucleus</keyword>
<dbReference type="GeneID" id="36567898"/>
<dbReference type="InterPro" id="IPR027413">
    <property type="entry name" value="GROEL-like_equatorial_sf"/>
</dbReference>
<comment type="similarity">
    <text evidence="3 16">Belongs to the TCP-1 chaperonin family.</text>
</comment>
<evidence type="ECO:0000256" key="10">
    <source>
        <dbReference type="ARBA" id="ARBA00023125"/>
    </source>
</evidence>
<dbReference type="InterPro" id="IPR002194">
    <property type="entry name" value="Chaperonin_TCP-1_CS"/>
</dbReference>
<gene>
    <name evidence="19" type="ORF">C7M61_004511</name>
</gene>
<dbReference type="Pfam" id="PF00118">
    <property type="entry name" value="Cpn60_TCP1"/>
    <property type="match status" value="1"/>
</dbReference>
<evidence type="ECO:0000256" key="15">
    <source>
        <dbReference type="ARBA" id="ARBA00044261"/>
    </source>
</evidence>
<keyword evidence="6 16" id="KW-0547">Nucleotide-binding</keyword>
<dbReference type="SUPFAM" id="SSF52029">
    <property type="entry name" value="GroEL apical domain-like"/>
    <property type="match status" value="1"/>
</dbReference>
<keyword evidence="11" id="KW-0804">Transcription</keyword>
<dbReference type="GO" id="GO:0005832">
    <property type="term" value="C:chaperonin-containing T-complex"/>
    <property type="evidence" value="ECO:0007669"/>
    <property type="project" value="EnsemblFungi"/>
</dbReference>
<dbReference type="CDD" id="cd03342">
    <property type="entry name" value="TCP1_zeta"/>
    <property type="match status" value="1"/>
</dbReference>
<evidence type="ECO:0000256" key="16">
    <source>
        <dbReference type="RuleBase" id="RU004187"/>
    </source>
</evidence>
<feature type="compositionally biased region" description="Low complexity" evidence="17">
    <location>
        <begin position="636"/>
        <end position="645"/>
    </location>
</feature>
<feature type="compositionally biased region" description="Polar residues" evidence="17">
    <location>
        <begin position="575"/>
        <end position="587"/>
    </location>
</feature>
<feature type="compositionally biased region" description="Polar residues" evidence="17">
    <location>
        <begin position="675"/>
        <end position="693"/>
    </location>
</feature>
<evidence type="ECO:0000256" key="1">
    <source>
        <dbReference type="ARBA" id="ARBA00004123"/>
    </source>
</evidence>
<comment type="subcellular location">
    <subcellularLocation>
        <location evidence="2">Cytoplasm</location>
    </subcellularLocation>
    <subcellularLocation>
        <location evidence="1">Nucleus</location>
    </subcellularLocation>
</comment>
<dbReference type="PROSITE" id="PS00995">
    <property type="entry name" value="TCP1_3"/>
    <property type="match status" value="1"/>
</dbReference>